<sequence length="118" mass="13181">MNALTLPGITHWCLCCKTHHTHQQVRHCIPHPTPYEEEVEVLVCPYCGSCDVEELIDAPLHLTHPSLTQHYSVVFRVPGAREAARQFLYELGTKFPGDQTQIVAIQTGHALAKEGSEP</sequence>
<dbReference type="KEGG" id="pazo:AYR47_31390"/>
<dbReference type="EMBL" id="CP014546">
    <property type="protein sequence ID" value="AMN82533.1"/>
    <property type="molecule type" value="Genomic_DNA"/>
</dbReference>
<dbReference type="RefSeq" id="WP_061449358.1">
    <property type="nucleotide sequence ID" value="NZ_CP014546.1"/>
</dbReference>
<dbReference type="AlphaFoldDB" id="A0A127I723"/>
<organism evidence="1 2">
    <name type="scientific">Pseudomonas azotoformans</name>
    <dbReference type="NCBI Taxonomy" id="47878"/>
    <lineage>
        <taxon>Bacteria</taxon>
        <taxon>Pseudomonadati</taxon>
        <taxon>Pseudomonadota</taxon>
        <taxon>Gammaproteobacteria</taxon>
        <taxon>Pseudomonadales</taxon>
        <taxon>Pseudomonadaceae</taxon>
        <taxon>Pseudomonas</taxon>
    </lineage>
</organism>
<evidence type="ECO:0000313" key="1">
    <source>
        <dbReference type="EMBL" id="AMN82533.1"/>
    </source>
</evidence>
<protein>
    <submittedName>
        <fullName evidence="1">Uncharacterized protein</fullName>
    </submittedName>
</protein>
<dbReference type="Proteomes" id="UP000070516">
    <property type="component" value="Chromosome"/>
</dbReference>
<proteinExistence type="predicted"/>
<evidence type="ECO:0000313" key="2">
    <source>
        <dbReference type="Proteomes" id="UP000070516"/>
    </source>
</evidence>
<reference evidence="1 2" key="1">
    <citation type="submission" date="2016-02" db="EMBL/GenBank/DDBJ databases">
        <title>Complete genome sequence of Pseudomonas azotoformans S4.</title>
        <authorList>
            <person name="Fang Y."/>
            <person name="Wu L."/>
            <person name="Feng G."/>
        </authorList>
    </citation>
    <scope>NUCLEOTIDE SEQUENCE [LARGE SCALE GENOMIC DNA]</scope>
    <source>
        <strain evidence="1 2">S4</strain>
    </source>
</reference>
<accession>A0A127I723</accession>
<gene>
    <name evidence="1" type="ORF">AYR47_31390</name>
</gene>
<name>A0A127I723_PSEAZ</name>